<dbReference type="STRING" id="48709.A0A1D2NM01"/>
<keyword evidence="3" id="KW-0503">Monooxygenase</keyword>
<comment type="caution">
    <text evidence="3">The sequence shown here is derived from an EMBL/GenBank/DDBJ whole genome shotgun (WGS) entry which is preliminary data.</text>
</comment>
<comment type="similarity">
    <text evidence="1">Belongs to the copper type II ascorbate-dependent monooxygenase family.</text>
</comment>
<dbReference type="PROSITE" id="PS50836">
    <property type="entry name" value="DOMON"/>
    <property type="match status" value="1"/>
</dbReference>
<accession>A0A1D2NM01</accession>
<dbReference type="PANTHER" id="PTHR10157">
    <property type="entry name" value="DOPAMINE BETA HYDROXYLASE RELATED"/>
    <property type="match status" value="1"/>
</dbReference>
<organism evidence="3 4">
    <name type="scientific">Orchesella cincta</name>
    <name type="common">Springtail</name>
    <name type="synonym">Podura cincta</name>
    <dbReference type="NCBI Taxonomy" id="48709"/>
    <lineage>
        <taxon>Eukaryota</taxon>
        <taxon>Metazoa</taxon>
        <taxon>Ecdysozoa</taxon>
        <taxon>Arthropoda</taxon>
        <taxon>Hexapoda</taxon>
        <taxon>Collembola</taxon>
        <taxon>Entomobryomorpha</taxon>
        <taxon>Entomobryoidea</taxon>
        <taxon>Orchesellidae</taxon>
        <taxon>Orchesellinae</taxon>
        <taxon>Orchesella</taxon>
    </lineage>
</organism>
<sequence length="291" mass="33222">MAGADIFIAGVFDNGTKYGFDMHAEGMTMPTMDKQQDWTLIEASENKEESTTYLKFSRLFNTCDDEDYPISNDTARLIWSIGANDDIAHHGGNRGTKSLNLLMPQDEDFNPDDYLQWELETDIEMPQQDTTYWCQMKKAPILDKTHHIIGFEPVLENELALNHTHHFVVYKCNAPEGMDADELFGEYVDHEGADCYLPMEEQPIKALGYCMGSMVYVWTKGGKRMVFPEGVGYPFPDKVAENNYYIFEIHYDNPEKRDGLKFKTGGRVVYTDKGVKEEANLMAVALMLELV</sequence>
<dbReference type="SUPFAM" id="SSF49742">
    <property type="entry name" value="PHM/PNGase F"/>
    <property type="match status" value="1"/>
</dbReference>
<evidence type="ECO:0000313" key="4">
    <source>
        <dbReference type="Proteomes" id="UP000094527"/>
    </source>
</evidence>
<dbReference type="InterPro" id="IPR000945">
    <property type="entry name" value="DBH-like"/>
</dbReference>
<dbReference type="PANTHER" id="PTHR10157:SF41">
    <property type="entry name" value="DBH-LIKE MONOOXYGENASE PROTEIN 2 HOMOLOG"/>
    <property type="match status" value="1"/>
</dbReference>
<dbReference type="Gene3D" id="2.60.120.310">
    <property type="entry name" value="Copper type II, ascorbate-dependent monooxygenase, N-terminal domain"/>
    <property type="match status" value="1"/>
</dbReference>
<evidence type="ECO:0000313" key="3">
    <source>
        <dbReference type="EMBL" id="ODN06300.1"/>
    </source>
</evidence>
<gene>
    <name evidence="3" type="ORF">Ocin01_00384</name>
</gene>
<proteinExistence type="inferred from homology"/>
<dbReference type="InterPro" id="IPR008977">
    <property type="entry name" value="PHM/PNGase_F_dom_sf"/>
</dbReference>
<dbReference type="EMBL" id="LJIJ01000007">
    <property type="protein sequence ID" value="ODN06300.1"/>
    <property type="molecule type" value="Genomic_DNA"/>
</dbReference>
<dbReference type="InterPro" id="IPR000323">
    <property type="entry name" value="Cu2_ascorb_mOase_N"/>
</dbReference>
<dbReference type="AlphaFoldDB" id="A0A1D2NM01"/>
<dbReference type="InterPro" id="IPR045266">
    <property type="entry name" value="DOH_DOMON"/>
</dbReference>
<reference evidence="3 4" key="1">
    <citation type="journal article" date="2016" name="Genome Biol. Evol.">
        <title>Gene Family Evolution Reflects Adaptation to Soil Environmental Stressors in the Genome of the Collembolan Orchesella cincta.</title>
        <authorList>
            <person name="Faddeeva-Vakhrusheva A."/>
            <person name="Derks M.F."/>
            <person name="Anvar S.Y."/>
            <person name="Agamennone V."/>
            <person name="Suring W."/>
            <person name="Smit S."/>
            <person name="van Straalen N.M."/>
            <person name="Roelofs D."/>
        </authorList>
    </citation>
    <scope>NUCLEOTIDE SEQUENCE [LARGE SCALE GENOMIC DNA]</scope>
    <source>
        <tissue evidence="3">Mixed pool</tissue>
    </source>
</reference>
<feature type="domain" description="DOMON" evidence="2">
    <location>
        <begin position="1"/>
        <end position="82"/>
    </location>
</feature>
<dbReference type="CDD" id="cd09631">
    <property type="entry name" value="DOMON_DOH"/>
    <property type="match status" value="1"/>
</dbReference>
<evidence type="ECO:0000256" key="1">
    <source>
        <dbReference type="ARBA" id="ARBA00010676"/>
    </source>
</evidence>
<dbReference type="OrthoDB" id="19261at2759"/>
<name>A0A1D2NM01_ORCCI</name>
<dbReference type="GO" id="GO:0005615">
    <property type="term" value="C:extracellular space"/>
    <property type="evidence" value="ECO:0007669"/>
    <property type="project" value="TreeGrafter"/>
</dbReference>
<keyword evidence="3" id="KW-0560">Oxidoreductase</keyword>
<dbReference type="SMART" id="SM00664">
    <property type="entry name" value="DoH"/>
    <property type="match status" value="1"/>
</dbReference>
<dbReference type="GO" id="GO:0004500">
    <property type="term" value="F:dopamine beta-monooxygenase activity"/>
    <property type="evidence" value="ECO:0007669"/>
    <property type="project" value="InterPro"/>
</dbReference>
<dbReference type="GO" id="GO:0030667">
    <property type="term" value="C:secretory granule membrane"/>
    <property type="evidence" value="ECO:0007669"/>
    <property type="project" value="TreeGrafter"/>
</dbReference>
<dbReference type="Proteomes" id="UP000094527">
    <property type="component" value="Unassembled WGS sequence"/>
</dbReference>
<dbReference type="GO" id="GO:0042420">
    <property type="term" value="P:dopamine catabolic process"/>
    <property type="evidence" value="ECO:0007669"/>
    <property type="project" value="TreeGrafter"/>
</dbReference>
<dbReference type="GO" id="GO:0042421">
    <property type="term" value="P:norepinephrine biosynthetic process"/>
    <property type="evidence" value="ECO:0007669"/>
    <property type="project" value="TreeGrafter"/>
</dbReference>
<dbReference type="InterPro" id="IPR005018">
    <property type="entry name" value="DOMON_domain"/>
</dbReference>
<dbReference type="Pfam" id="PF01082">
    <property type="entry name" value="Cu2_monooxygen"/>
    <property type="match status" value="1"/>
</dbReference>
<dbReference type="InterPro" id="IPR036939">
    <property type="entry name" value="Cu2_ascorb_mOase_N_sf"/>
</dbReference>
<dbReference type="Pfam" id="PF03351">
    <property type="entry name" value="DOMON"/>
    <property type="match status" value="1"/>
</dbReference>
<protein>
    <submittedName>
        <fullName evidence="3">DBH-like monooxygenase protein 1</fullName>
    </submittedName>
</protein>
<keyword evidence="4" id="KW-1185">Reference proteome</keyword>
<dbReference type="GO" id="GO:0006589">
    <property type="term" value="P:octopamine biosynthetic process"/>
    <property type="evidence" value="ECO:0007669"/>
    <property type="project" value="TreeGrafter"/>
</dbReference>
<evidence type="ECO:0000259" key="2">
    <source>
        <dbReference type="PROSITE" id="PS50836"/>
    </source>
</evidence>
<dbReference type="GO" id="GO:0005507">
    <property type="term" value="F:copper ion binding"/>
    <property type="evidence" value="ECO:0007669"/>
    <property type="project" value="InterPro"/>
</dbReference>